<feature type="region of interest" description="Disordered" evidence="1">
    <location>
        <begin position="22"/>
        <end position="88"/>
    </location>
</feature>
<name>A0A7U4SW95_9BURK</name>
<dbReference type="KEGG" id="bhg:I6G56_28685"/>
<feature type="compositionally biased region" description="Gly residues" evidence="1">
    <location>
        <begin position="27"/>
        <end position="39"/>
    </location>
</feature>
<gene>
    <name evidence="3" type="ORF">I6G56_28685</name>
</gene>
<dbReference type="PROSITE" id="PS51257">
    <property type="entry name" value="PROKAR_LIPOPROTEIN"/>
    <property type="match status" value="1"/>
</dbReference>
<accession>A0A7T2X0G9</accession>
<dbReference type="Proteomes" id="UP000594943">
    <property type="component" value="Chromosome 2"/>
</dbReference>
<proteinExistence type="predicted"/>
<organism evidence="3 4">
    <name type="scientific">Burkholderia humptydooensis</name>
    <dbReference type="NCBI Taxonomy" id="430531"/>
    <lineage>
        <taxon>Bacteria</taxon>
        <taxon>Pseudomonadati</taxon>
        <taxon>Pseudomonadota</taxon>
        <taxon>Betaproteobacteria</taxon>
        <taxon>Burkholderiales</taxon>
        <taxon>Burkholderiaceae</taxon>
        <taxon>Burkholderia</taxon>
        <taxon>pseudomallei group</taxon>
    </lineage>
</organism>
<protein>
    <submittedName>
        <fullName evidence="3">Uncharacterized protein</fullName>
    </submittedName>
</protein>
<feature type="signal peptide" evidence="2">
    <location>
        <begin position="1"/>
        <end position="25"/>
    </location>
</feature>
<feature type="compositionally biased region" description="Low complexity" evidence="1">
    <location>
        <begin position="79"/>
        <end position="88"/>
    </location>
</feature>
<evidence type="ECO:0000256" key="2">
    <source>
        <dbReference type="SAM" id="SignalP"/>
    </source>
</evidence>
<reference evidence="3 4" key="1">
    <citation type="submission" date="2020-12" db="EMBL/GenBank/DDBJ databases">
        <title>FDA dAtabase for Regulatory Grade micrObial Sequences (FDA-ARGOS): Supporting development and validation of Infectious Disease Dx tests.</title>
        <authorList>
            <person name="Nelson B."/>
            <person name="Plummer A."/>
            <person name="Tallon L."/>
            <person name="Sadzewicz L."/>
            <person name="Zhao X."/>
            <person name="Boylan J."/>
            <person name="Ott S."/>
            <person name="Bowen H."/>
            <person name="Vavikolanu K."/>
            <person name="Mehta A."/>
            <person name="Aluvathingal J."/>
            <person name="Nadendla S."/>
            <person name="Myers T."/>
            <person name="Yan Y."/>
            <person name="Sichtig H."/>
        </authorList>
    </citation>
    <scope>NUCLEOTIDE SEQUENCE [LARGE SCALE GENOMIC DNA]</scope>
    <source>
        <strain evidence="3 4">FDAARGOS_899</strain>
    </source>
</reference>
<evidence type="ECO:0000313" key="3">
    <source>
        <dbReference type="EMBL" id="QPS46090.1"/>
    </source>
</evidence>
<dbReference type="AlphaFoldDB" id="A0A7U4SW95"/>
<keyword evidence="2" id="KW-0732">Signal</keyword>
<dbReference type="EMBL" id="CP065687">
    <property type="protein sequence ID" value="QPS46090.1"/>
    <property type="molecule type" value="Genomic_DNA"/>
</dbReference>
<accession>A0A7U4SW95</accession>
<sequence length="88" mass="8238">MTIRKISTKLASAAAVALVAACSQNGPNGGGSPRAGNAGGTIMDGVNQPPTAVTPTDGARYGNPGSSGAPPMAPGGGSSATPAPGSNY</sequence>
<evidence type="ECO:0000313" key="4">
    <source>
        <dbReference type="Proteomes" id="UP000594943"/>
    </source>
</evidence>
<evidence type="ECO:0000256" key="1">
    <source>
        <dbReference type="SAM" id="MobiDB-lite"/>
    </source>
</evidence>
<feature type="chain" id="PRO_5044320465" evidence="2">
    <location>
        <begin position="26"/>
        <end position="88"/>
    </location>
</feature>
<dbReference type="RefSeq" id="WP_006028242.1">
    <property type="nucleotide sequence ID" value="NZ_CP013382.1"/>
</dbReference>